<keyword evidence="3 8" id="KW-1134">Transmembrane beta strand</keyword>
<dbReference type="Proteomes" id="UP000242881">
    <property type="component" value="Unassembled WGS sequence"/>
</dbReference>
<dbReference type="InterPro" id="IPR012910">
    <property type="entry name" value="Plug_dom"/>
</dbReference>
<comment type="caution">
    <text evidence="12">The sequence shown here is derived from an EMBL/GenBank/DDBJ whole genome shotgun (WGS) entry which is preliminary data.</text>
</comment>
<dbReference type="GO" id="GO:0044718">
    <property type="term" value="P:siderophore transmembrane transport"/>
    <property type="evidence" value="ECO:0007669"/>
    <property type="project" value="TreeGrafter"/>
</dbReference>
<reference evidence="12 13" key="1">
    <citation type="submission" date="2018-01" db="EMBL/GenBank/DDBJ databases">
        <title>Metagenomic assembled genomes from two thermal pools in the Uzon Caldera, Kamchatka, Russia.</title>
        <authorList>
            <person name="Wilkins L."/>
            <person name="Ettinger C."/>
        </authorList>
    </citation>
    <scope>NUCLEOTIDE SEQUENCE [LARGE SCALE GENOMIC DNA]</scope>
    <source>
        <strain evidence="12">ZAV-05</strain>
    </source>
</reference>
<dbReference type="Gene3D" id="2.40.170.20">
    <property type="entry name" value="TonB-dependent receptor, beta-barrel domain"/>
    <property type="match status" value="1"/>
</dbReference>
<dbReference type="PANTHER" id="PTHR30069">
    <property type="entry name" value="TONB-DEPENDENT OUTER MEMBRANE RECEPTOR"/>
    <property type="match status" value="1"/>
</dbReference>
<dbReference type="Pfam" id="PF07715">
    <property type="entry name" value="Plug"/>
    <property type="match status" value="1"/>
</dbReference>
<protein>
    <submittedName>
        <fullName evidence="12">TonB-dependent receptor</fullName>
    </submittedName>
</protein>
<dbReference type="InterPro" id="IPR036942">
    <property type="entry name" value="Beta-barrel_TonB_sf"/>
</dbReference>
<keyword evidence="5 9" id="KW-0798">TonB box</keyword>
<keyword evidence="4 8" id="KW-0812">Transmembrane</keyword>
<evidence type="ECO:0000313" key="13">
    <source>
        <dbReference type="Proteomes" id="UP000242881"/>
    </source>
</evidence>
<feature type="domain" description="TonB-dependent receptor-like beta-barrel" evidence="10">
    <location>
        <begin position="196"/>
        <end position="596"/>
    </location>
</feature>
<organism evidence="12 13">
    <name type="scientific">Calditerrivibrio nitroreducens</name>
    <dbReference type="NCBI Taxonomy" id="477976"/>
    <lineage>
        <taxon>Bacteria</taxon>
        <taxon>Pseudomonadati</taxon>
        <taxon>Deferribacterota</taxon>
        <taxon>Deferribacteres</taxon>
        <taxon>Deferribacterales</taxon>
        <taxon>Calditerrivibrionaceae</taxon>
    </lineage>
</organism>
<dbReference type="PROSITE" id="PS52016">
    <property type="entry name" value="TONB_DEPENDENT_REC_3"/>
    <property type="match status" value="1"/>
</dbReference>
<evidence type="ECO:0000256" key="9">
    <source>
        <dbReference type="RuleBase" id="RU003357"/>
    </source>
</evidence>
<evidence type="ECO:0000256" key="4">
    <source>
        <dbReference type="ARBA" id="ARBA00022692"/>
    </source>
</evidence>
<evidence type="ECO:0000259" key="11">
    <source>
        <dbReference type="Pfam" id="PF07715"/>
    </source>
</evidence>
<evidence type="ECO:0000256" key="3">
    <source>
        <dbReference type="ARBA" id="ARBA00022452"/>
    </source>
</evidence>
<dbReference type="GO" id="GO:0015344">
    <property type="term" value="F:siderophore uptake transmembrane transporter activity"/>
    <property type="evidence" value="ECO:0007669"/>
    <property type="project" value="TreeGrafter"/>
</dbReference>
<evidence type="ECO:0000259" key="10">
    <source>
        <dbReference type="Pfam" id="PF00593"/>
    </source>
</evidence>
<dbReference type="AlphaFoldDB" id="A0A2J6WKV5"/>
<comment type="similarity">
    <text evidence="8 9">Belongs to the TonB-dependent receptor family.</text>
</comment>
<evidence type="ECO:0000256" key="7">
    <source>
        <dbReference type="ARBA" id="ARBA00023237"/>
    </source>
</evidence>
<comment type="subcellular location">
    <subcellularLocation>
        <location evidence="1 8">Cell outer membrane</location>
        <topology evidence="1 8">Multi-pass membrane protein</topology>
    </subcellularLocation>
</comment>
<sequence length="630" mass="72651">MQRFFYIAFILLLQPFYIFADDMKTITVFGDKITETFSQNQANITILTYEDIQKLKPLDTYDLLGKINGLNIKSYDKKNVTINIGGFVGDKAGLNNVIMVNGRRITNPDMSNPDLTLVPVDMIERVEVYLGSNSVLFGDRATGGVINIITKKPVKNSFKVKTSGGSYGLYDAYAEGVMAKENYSFLLSGNKFGTQGYRDNSELYSGTINTEFSYFTDKLEITLNGLYTDSKYGFPGYLTLGDIYKYGRKYTKTPDYGGHDYESLIGLKLSYDTGRFGKFSIDSFYKDRNRDYDFWGKTEDELETFSTNLKYELTIDKNHYKNRLITGIDFEEHDLSKVSFSNDDLKRSTSSLYIFDQIDIYKLYINVGVRYSKLNDDYTSKKLSKDMSATAYTTTLGFNIDKNQSIYLKYDKSFRFPTTDEINEWSGLNTKITKQESINYEMGYKWNKQSYFLSTSAYKQTSDNEIFTNPDWNWFSTDPANINLNTRKYIFNLNGGYDDKKLLLKGSYNYIDSEITEKAYYGKTAPLVSKHNLKGSIGYRFNNGIGLFYDIRYYSSYYKGNDYKNVDGKMGGYAVSDAKIDFVRKNYELFLKINNILDKKYYDYVYYSSFGNGYYPSINRNIYAGGSIKF</sequence>
<dbReference type="SUPFAM" id="SSF56935">
    <property type="entry name" value="Porins"/>
    <property type="match status" value="1"/>
</dbReference>
<evidence type="ECO:0000256" key="5">
    <source>
        <dbReference type="ARBA" id="ARBA00023077"/>
    </source>
</evidence>
<evidence type="ECO:0000256" key="2">
    <source>
        <dbReference type="ARBA" id="ARBA00022448"/>
    </source>
</evidence>
<keyword evidence="2 8" id="KW-0813">Transport</keyword>
<keyword evidence="7 8" id="KW-0998">Cell outer membrane</keyword>
<dbReference type="InterPro" id="IPR037066">
    <property type="entry name" value="Plug_dom_sf"/>
</dbReference>
<dbReference type="EMBL" id="PNIN01000047">
    <property type="protein sequence ID" value="PMP71005.1"/>
    <property type="molecule type" value="Genomic_DNA"/>
</dbReference>
<dbReference type="PANTHER" id="PTHR30069:SF27">
    <property type="entry name" value="BLL4766 PROTEIN"/>
    <property type="match status" value="1"/>
</dbReference>
<proteinExistence type="inferred from homology"/>
<dbReference type="InterPro" id="IPR039426">
    <property type="entry name" value="TonB-dep_rcpt-like"/>
</dbReference>
<gene>
    <name evidence="12" type="ORF">C0187_04635</name>
</gene>
<dbReference type="InterPro" id="IPR000531">
    <property type="entry name" value="Beta-barrel_TonB"/>
</dbReference>
<feature type="domain" description="TonB-dependent receptor plug" evidence="11">
    <location>
        <begin position="41"/>
        <end position="145"/>
    </location>
</feature>
<evidence type="ECO:0000256" key="1">
    <source>
        <dbReference type="ARBA" id="ARBA00004571"/>
    </source>
</evidence>
<keyword evidence="12" id="KW-0675">Receptor</keyword>
<dbReference type="Pfam" id="PF00593">
    <property type="entry name" value="TonB_dep_Rec_b-barrel"/>
    <property type="match status" value="1"/>
</dbReference>
<name>A0A2J6WKV5_9BACT</name>
<accession>A0A2J6WKV5</accession>
<dbReference type="GO" id="GO:0009279">
    <property type="term" value="C:cell outer membrane"/>
    <property type="evidence" value="ECO:0007669"/>
    <property type="project" value="UniProtKB-SubCell"/>
</dbReference>
<dbReference type="RefSeq" id="WP_424604551.1">
    <property type="nucleotide sequence ID" value="NZ_JBNAVA010000001.1"/>
</dbReference>
<keyword evidence="6 8" id="KW-0472">Membrane</keyword>
<evidence type="ECO:0000256" key="6">
    <source>
        <dbReference type="ARBA" id="ARBA00023136"/>
    </source>
</evidence>
<evidence type="ECO:0000256" key="8">
    <source>
        <dbReference type="PROSITE-ProRule" id="PRU01360"/>
    </source>
</evidence>
<dbReference type="Gene3D" id="2.170.130.10">
    <property type="entry name" value="TonB-dependent receptor, plug domain"/>
    <property type="match status" value="1"/>
</dbReference>
<evidence type="ECO:0000313" key="12">
    <source>
        <dbReference type="EMBL" id="PMP71005.1"/>
    </source>
</evidence>